<dbReference type="InterPro" id="IPR036388">
    <property type="entry name" value="WH-like_DNA-bd_sf"/>
</dbReference>
<gene>
    <name evidence="5" type="ORF">NSIN_20682</name>
</gene>
<dbReference type="InterPro" id="IPR011991">
    <property type="entry name" value="ArsR-like_HTH"/>
</dbReference>
<dbReference type="OrthoDB" id="10712at2157"/>
<dbReference type="EMBL" id="FRFC01000003">
    <property type="protein sequence ID" value="SHO45504.1"/>
    <property type="molecule type" value="Genomic_DNA"/>
</dbReference>
<dbReference type="AlphaFoldDB" id="A0A2H1EGW8"/>
<keyword evidence="6" id="KW-1185">Reference proteome</keyword>
<evidence type="ECO:0000256" key="2">
    <source>
        <dbReference type="ARBA" id="ARBA00023125"/>
    </source>
</evidence>
<name>A0A2H1EGW8_9ARCH</name>
<protein>
    <submittedName>
        <fullName evidence="5">Putative Transcriptional regulator, MarR family protein</fullName>
    </submittedName>
</protein>
<evidence type="ECO:0000256" key="3">
    <source>
        <dbReference type="ARBA" id="ARBA00023163"/>
    </source>
</evidence>
<dbReference type="PANTHER" id="PTHR42756">
    <property type="entry name" value="TRANSCRIPTIONAL REGULATOR, MARR"/>
    <property type="match status" value="1"/>
</dbReference>
<evidence type="ECO:0000313" key="6">
    <source>
        <dbReference type="Proteomes" id="UP000232412"/>
    </source>
</evidence>
<dbReference type="SMART" id="SM00347">
    <property type="entry name" value="HTH_MARR"/>
    <property type="match status" value="1"/>
</dbReference>
<keyword evidence="2" id="KW-0238">DNA-binding</keyword>
<evidence type="ECO:0000256" key="1">
    <source>
        <dbReference type="ARBA" id="ARBA00023015"/>
    </source>
</evidence>
<reference evidence="6" key="1">
    <citation type="submission" date="2016-12" db="EMBL/GenBank/DDBJ databases">
        <authorList>
            <person name="Herbold C."/>
        </authorList>
    </citation>
    <scope>NUCLEOTIDE SEQUENCE [LARGE SCALE GENOMIC DNA]</scope>
</reference>
<accession>A0A2H1EGW8</accession>
<dbReference type="Pfam" id="PF01047">
    <property type="entry name" value="MarR"/>
    <property type="match status" value="1"/>
</dbReference>
<dbReference type="RefSeq" id="WP_165775245.1">
    <property type="nucleotide sequence ID" value="NZ_FRFC01000003.1"/>
</dbReference>
<dbReference type="InterPro" id="IPR036390">
    <property type="entry name" value="WH_DNA-bd_sf"/>
</dbReference>
<feature type="domain" description="HTH marR-type" evidence="4">
    <location>
        <begin position="7"/>
        <end position="140"/>
    </location>
</feature>
<dbReference type="PANTHER" id="PTHR42756:SF1">
    <property type="entry name" value="TRANSCRIPTIONAL REPRESSOR OF EMRAB OPERON"/>
    <property type="match status" value="1"/>
</dbReference>
<dbReference type="SUPFAM" id="SSF46785">
    <property type="entry name" value="Winged helix' DNA-binding domain"/>
    <property type="match status" value="1"/>
</dbReference>
<dbReference type="GO" id="GO:0003700">
    <property type="term" value="F:DNA-binding transcription factor activity"/>
    <property type="evidence" value="ECO:0007669"/>
    <property type="project" value="InterPro"/>
</dbReference>
<sequence>MKTFDYENSVGFVVYAASKVIQKAYDVELRNKAGITITQAKIIFALYAQSGSTLRELADKIGVESPTLVPVIDKMEEDGYVKRKPDSKDRRIKRIFTTPKADRLWDSMMDCASQVRKVSTTSLSEQEVQSAIRTIRKISKNLSEYLGE</sequence>
<dbReference type="Gene3D" id="1.10.10.10">
    <property type="entry name" value="Winged helix-like DNA-binding domain superfamily/Winged helix DNA-binding domain"/>
    <property type="match status" value="1"/>
</dbReference>
<dbReference type="PROSITE" id="PS50995">
    <property type="entry name" value="HTH_MARR_2"/>
    <property type="match status" value="1"/>
</dbReference>
<dbReference type="PRINTS" id="PR00598">
    <property type="entry name" value="HTHMARR"/>
</dbReference>
<dbReference type="Proteomes" id="UP000232412">
    <property type="component" value="Unassembled WGS sequence"/>
</dbReference>
<evidence type="ECO:0000259" key="4">
    <source>
        <dbReference type="PROSITE" id="PS50995"/>
    </source>
</evidence>
<dbReference type="InterPro" id="IPR000835">
    <property type="entry name" value="HTH_MarR-typ"/>
</dbReference>
<organism evidence="5 6">
    <name type="scientific">Nitrosotalea sinensis</name>
    <dbReference type="NCBI Taxonomy" id="1499975"/>
    <lineage>
        <taxon>Archaea</taxon>
        <taxon>Nitrososphaerota</taxon>
        <taxon>Nitrososphaeria</taxon>
        <taxon>Nitrosotaleales</taxon>
        <taxon>Nitrosotaleaceae</taxon>
        <taxon>Nitrosotalea</taxon>
    </lineage>
</organism>
<dbReference type="GO" id="GO:0003677">
    <property type="term" value="F:DNA binding"/>
    <property type="evidence" value="ECO:0007669"/>
    <property type="project" value="UniProtKB-KW"/>
</dbReference>
<keyword evidence="3" id="KW-0804">Transcription</keyword>
<keyword evidence="1" id="KW-0805">Transcription regulation</keyword>
<dbReference type="CDD" id="cd00090">
    <property type="entry name" value="HTH_ARSR"/>
    <property type="match status" value="1"/>
</dbReference>
<evidence type="ECO:0000313" key="5">
    <source>
        <dbReference type="EMBL" id="SHO45504.1"/>
    </source>
</evidence>
<proteinExistence type="predicted"/>